<reference evidence="2" key="1">
    <citation type="journal article" date="2020" name="Mol. Plant Microbe">
        <title>Rhizobial microsymbionts of the narrowly endemic Oxytropis species growing in Kamchatka are characterized by significant genetic diversity and possess a set of genes that are associated with T3SS and T6SS secretion systems and can affect the development of symbiosis.</title>
        <authorList>
            <person name="Safronova V."/>
            <person name="Guro P."/>
            <person name="Sazanova A."/>
            <person name="Kuznetsova I."/>
            <person name="Belimov A."/>
            <person name="Yakubov V."/>
            <person name="Chirak E."/>
            <person name="Afonin A."/>
            <person name="Gogolev Y."/>
            <person name="Andronov E."/>
            <person name="Tikhonovich I."/>
        </authorList>
    </citation>
    <scope>NUCLEOTIDE SEQUENCE [LARGE SCALE GENOMIC DNA]</scope>
    <source>
        <strain evidence="2">583</strain>
    </source>
</reference>
<organism evidence="1 2">
    <name type="scientific">Mesorhizobium huakuii</name>
    <dbReference type="NCBI Taxonomy" id="28104"/>
    <lineage>
        <taxon>Bacteria</taxon>
        <taxon>Pseudomonadati</taxon>
        <taxon>Pseudomonadota</taxon>
        <taxon>Alphaproteobacteria</taxon>
        <taxon>Hyphomicrobiales</taxon>
        <taxon>Phyllobacteriaceae</taxon>
        <taxon>Mesorhizobium</taxon>
    </lineage>
</organism>
<name>A0A7G6SPH1_9HYPH</name>
<evidence type="ECO:0000313" key="2">
    <source>
        <dbReference type="Proteomes" id="UP000515465"/>
    </source>
</evidence>
<dbReference type="EMBL" id="CP050296">
    <property type="protein sequence ID" value="QND56403.1"/>
    <property type="molecule type" value="Genomic_DNA"/>
</dbReference>
<protein>
    <submittedName>
        <fullName evidence="1">Uncharacterized protein</fullName>
    </submittedName>
</protein>
<accession>A0A7G6SPH1</accession>
<dbReference type="AlphaFoldDB" id="A0A7G6SPH1"/>
<sequence length="92" mass="10225">MLAIALLGLWYFHPVLFALLDAVMELFSTVERAREARSKSTGAPIPLADEMDPFRMDVVPSEIGTSRVIPVPKPALVLARYPSARKMVQRDS</sequence>
<dbReference type="RefSeq" id="WP_183462581.1">
    <property type="nucleotide sequence ID" value="NZ_CP050296.1"/>
</dbReference>
<evidence type="ECO:0000313" key="1">
    <source>
        <dbReference type="EMBL" id="QND56403.1"/>
    </source>
</evidence>
<proteinExistence type="predicted"/>
<dbReference type="Proteomes" id="UP000515465">
    <property type="component" value="Chromosome"/>
</dbReference>
<gene>
    <name evidence="1" type="ORF">HB778_07050</name>
</gene>